<dbReference type="InterPro" id="IPR013830">
    <property type="entry name" value="SGNH_hydro"/>
</dbReference>
<feature type="non-terminal residue" evidence="2">
    <location>
        <position position="1"/>
    </location>
</feature>
<protein>
    <submittedName>
        <fullName evidence="2">SGNH hydrolase-type esterase domain</fullName>
    </submittedName>
</protein>
<dbReference type="Gene3D" id="3.40.50.1110">
    <property type="entry name" value="SGNH hydrolase"/>
    <property type="match status" value="2"/>
</dbReference>
<dbReference type="Pfam" id="PF13472">
    <property type="entry name" value="Lipase_GDSL_2"/>
    <property type="match status" value="1"/>
</dbReference>
<accession>A0AAN8VLB0</accession>
<dbReference type="SUPFAM" id="SSF52266">
    <property type="entry name" value="SGNH hydrolase"/>
    <property type="match status" value="1"/>
</dbReference>
<dbReference type="InterPro" id="IPR045136">
    <property type="entry name" value="Iah1-like"/>
</dbReference>
<reference evidence="2 3" key="1">
    <citation type="submission" date="2023-12" db="EMBL/GenBank/DDBJ databases">
        <title>A high-quality genome assembly for Dillenia turbinata (Dilleniales).</title>
        <authorList>
            <person name="Chanderbali A."/>
        </authorList>
    </citation>
    <scope>NUCLEOTIDE SEQUENCE [LARGE SCALE GENOMIC DNA]</scope>
    <source>
        <strain evidence="2">LSX21</strain>
        <tissue evidence="2">Leaf</tissue>
    </source>
</reference>
<feature type="domain" description="SGNH hydrolase-type esterase" evidence="1">
    <location>
        <begin position="19"/>
        <end position="255"/>
    </location>
</feature>
<evidence type="ECO:0000313" key="2">
    <source>
        <dbReference type="EMBL" id="KAK6929472.1"/>
    </source>
</evidence>
<keyword evidence="2" id="KW-0378">Hydrolase</keyword>
<dbReference type="PANTHER" id="PTHR14209:SF9">
    <property type="entry name" value="GDSL ESTERASE_LIPASE CPRD49"/>
    <property type="match status" value="1"/>
</dbReference>
<dbReference type="EMBL" id="JBAMMX010000013">
    <property type="protein sequence ID" value="KAK6929472.1"/>
    <property type="molecule type" value="Genomic_DNA"/>
</dbReference>
<dbReference type="AlphaFoldDB" id="A0AAN8VLB0"/>
<dbReference type="CDD" id="cd01838">
    <property type="entry name" value="Isoamyl_acetate_hydrolase_like"/>
    <property type="match status" value="1"/>
</dbReference>
<dbReference type="Proteomes" id="UP001370490">
    <property type="component" value="Unassembled WGS sequence"/>
</dbReference>
<dbReference type="PANTHER" id="PTHR14209">
    <property type="entry name" value="ISOAMYL ACETATE-HYDROLYZING ESTERASE 1"/>
    <property type="match status" value="1"/>
</dbReference>
<gene>
    <name evidence="2" type="ORF">RJ641_005677</name>
</gene>
<evidence type="ECO:0000313" key="3">
    <source>
        <dbReference type="Proteomes" id="UP001370490"/>
    </source>
</evidence>
<organism evidence="2 3">
    <name type="scientific">Dillenia turbinata</name>
    <dbReference type="NCBI Taxonomy" id="194707"/>
    <lineage>
        <taxon>Eukaryota</taxon>
        <taxon>Viridiplantae</taxon>
        <taxon>Streptophyta</taxon>
        <taxon>Embryophyta</taxon>
        <taxon>Tracheophyta</taxon>
        <taxon>Spermatophyta</taxon>
        <taxon>Magnoliopsida</taxon>
        <taxon>eudicotyledons</taxon>
        <taxon>Gunneridae</taxon>
        <taxon>Pentapetalae</taxon>
        <taxon>Dilleniales</taxon>
        <taxon>Dilleniaceae</taxon>
        <taxon>Dillenia</taxon>
    </lineage>
</organism>
<evidence type="ECO:0000259" key="1">
    <source>
        <dbReference type="Pfam" id="PF13472"/>
    </source>
</evidence>
<comment type="caution">
    <text evidence="2">The sequence shown here is derived from an EMBL/GenBank/DDBJ whole genome shotgun (WGS) entry which is preliminary data.</text>
</comment>
<dbReference type="InterPro" id="IPR036514">
    <property type="entry name" value="SGNH_hydro_sf"/>
</dbReference>
<name>A0AAN8VLB0_9MAGN</name>
<proteinExistence type="predicted"/>
<dbReference type="GO" id="GO:0016787">
    <property type="term" value="F:hydrolase activity"/>
    <property type="evidence" value="ECO:0007669"/>
    <property type="project" value="UniProtKB-KW"/>
</dbReference>
<keyword evidence="3" id="KW-1185">Reference proteome</keyword>
<sequence>YIAHREREMVGPTRPQFVLFGSSIVQLSFSNGGWGSILSDIYARKADILLRGYFGWNSRRALQVLDKVFPKDAPVQPSLVIVYFGGNDSMGPHTSGLGPHVPLPEYVENMRKIALHLKVPFLYLKGASFMREIVSQNMPVILGSWSSLKDPYCSVGSRGFIKRLFENQSLSDTIRIIFLSCPPVDEDKIRQTTSKVFSELVRTNELCKRYSEACKDLCQELGVKVVDLYTSIQERDDWKNACFTDGIHLSSEGSEIVVAEILKVLKEAEWEPSLHWKSMPTEFSEDSPYDLVAYDGKTTLNPSEWTYHRQIQWD</sequence>